<dbReference type="Gene3D" id="3.30.420.10">
    <property type="entry name" value="Ribonuclease H-like superfamily/Ribonuclease H"/>
    <property type="match status" value="1"/>
</dbReference>
<feature type="domain" description="Exonuclease" evidence="4">
    <location>
        <begin position="21"/>
        <end position="198"/>
    </location>
</feature>
<name>A0A5C7S8Y4_THASP</name>
<accession>A0A5C7S8Y4</accession>
<dbReference type="Proteomes" id="UP000321192">
    <property type="component" value="Unassembled WGS sequence"/>
</dbReference>
<evidence type="ECO:0000313" key="6">
    <source>
        <dbReference type="Proteomes" id="UP000321192"/>
    </source>
</evidence>
<dbReference type="GO" id="GO:0003676">
    <property type="term" value="F:nucleic acid binding"/>
    <property type="evidence" value="ECO:0007669"/>
    <property type="project" value="InterPro"/>
</dbReference>
<dbReference type="InterPro" id="IPR012337">
    <property type="entry name" value="RNaseH-like_sf"/>
</dbReference>
<evidence type="ECO:0000313" key="5">
    <source>
        <dbReference type="EMBL" id="TXH79101.1"/>
    </source>
</evidence>
<protein>
    <submittedName>
        <fullName evidence="5">3'-5' exonuclease</fullName>
    </submittedName>
</protein>
<dbReference type="EMBL" id="SSFD01000364">
    <property type="protein sequence ID" value="TXH79101.1"/>
    <property type="molecule type" value="Genomic_DNA"/>
</dbReference>
<dbReference type="InterPro" id="IPR036397">
    <property type="entry name" value="RNaseH_sf"/>
</dbReference>
<proteinExistence type="predicted"/>
<evidence type="ECO:0000259" key="4">
    <source>
        <dbReference type="SMART" id="SM00479"/>
    </source>
</evidence>
<dbReference type="SMART" id="SM00479">
    <property type="entry name" value="EXOIII"/>
    <property type="match status" value="1"/>
</dbReference>
<dbReference type="PANTHER" id="PTHR30231:SF4">
    <property type="entry name" value="PROTEIN NEN2"/>
    <property type="match status" value="1"/>
</dbReference>
<dbReference type="GO" id="GO:0006259">
    <property type="term" value="P:DNA metabolic process"/>
    <property type="evidence" value="ECO:0007669"/>
    <property type="project" value="UniProtKB-ARBA"/>
</dbReference>
<evidence type="ECO:0000256" key="2">
    <source>
        <dbReference type="ARBA" id="ARBA00022801"/>
    </source>
</evidence>
<dbReference type="CDD" id="cd06127">
    <property type="entry name" value="DEDDh"/>
    <property type="match status" value="1"/>
</dbReference>
<dbReference type="Pfam" id="PF00929">
    <property type="entry name" value="RNase_T"/>
    <property type="match status" value="1"/>
</dbReference>
<keyword evidence="1" id="KW-0540">Nuclease</keyword>
<dbReference type="AlphaFoldDB" id="A0A5C7S8Y4"/>
<keyword evidence="2" id="KW-0378">Hydrolase</keyword>
<keyword evidence="3 5" id="KW-0269">Exonuclease</keyword>
<dbReference type="SUPFAM" id="SSF53098">
    <property type="entry name" value="Ribonuclease H-like"/>
    <property type="match status" value="1"/>
</dbReference>
<dbReference type="InterPro" id="IPR013520">
    <property type="entry name" value="Ribonucl_H"/>
</dbReference>
<organism evidence="5 6">
    <name type="scientific">Thauera aminoaromatica</name>
    <dbReference type="NCBI Taxonomy" id="164330"/>
    <lineage>
        <taxon>Bacteria</taxon>
        <taxon>Pseudomonadati</taxon>
        <taxon>Pseudomonadota</taxon>
        <taxon>Betaproteobacteria</taxon>
        <taxon>Rhodocyclales</taxon>
        <taxon>Zoogloeaceae</taxon>
        <taxon>Thauera</taxon>
    </lineage>
</organism>
<reference evidence="5 6" key="1">
    <citation type="submission" date="2018-09" db="EMBL/GenBank/DDBJ databases">
        <title>Metagenome Assembled Genomes from an Advanced Water Purification Facility.</title>
        <authorList>
            <person name="Stamps B.W."/>
            <person name="Spear J.R."/>
        </authorList>
    </citation>
    <scope>NUCLEOTIDE SEQUENCE [LARGE SCALE GENOMIC DNA]</scope>
    <source>
        <strain evidence="5">Bin_27_1</strain>
    </source>
</reference>
<dbReference type="GO" id="GO:0008408">
    <property type="term" value="F:3'-5' exonuclease activity"/>
    <property type="evidence" value="ECO:0007669"/>
    <property type="project" value="TreeGrafter"/>
</dbReference>
<evidence type="ECO:0000256" key="1">
    <source>
        <dbReference type="ARBA" id="ARBA00022722"/>
    </source>
</evidence>
<comment type="caution">
    <text evidence="5">The sequence shown here is derived from an EMBL/GenBank/DDBJ whole genome shotgun (WGS) entry which is preliminary data.</text>
</comment>
<dbReference type="RefSeq" id="WP_276662111.1">
    <property type="nucleotide sequence ID" value="NZ_SSFD01000364.1"/>
</dbReference>
<evidence type="ECO:0000256" key="3">
    <source>
        <dbReference type="ARBA" id="ARBA00022839"/>
    </source>
</evidence>
<gene>
    <name evidence="5" type="ORF">E6Q80_21245</name>
</gene>
<sequence length="201" mass="21610">MADPALREAISRQARAWLEANALILDTETTGLGDDAEVVELALIDCAGAVLLDTLVRPSGPVPAEAAAIHGITDAMLAEAPTWSAIHARFCDLVEGRQVVIYSREFDTRVISQTARRYGLPAPQGFDLVLDHGPIHCAMQAYARFRGEWNAEKGQYRWQKLSAAAQQQGVTVTNAHRALGDCLMTLGVVRAMASTGNAQGV</sequence>
<dbReference type="PANTHER" id="PTHR30231">
    <property type="entry name" value="DNA POLYMERASE III SUBUNIT EPSILON"/>
    <property type="match status" value="1"/>
</dbReference>